<organism evidence="1 2">
    <name type="scientific">Pyricularia oryzae</name>
    <name type="common">Rice blast fungus</name>
    <name type="synonym">Magnaporthe oryzae</name>
    <dbReference type="NCBI Taxonomy" id="318829"/>
    <lineage>
        <taxon>Eukaryota</taxon>
        <taxon>Fungi</taxon>
        <taxon>Dikarya</taxon>
        <taxon>Ascomycota</taxon>
        <taxon>Pezizomycotina</taxon>
        <taxon>Sordariomycetes</taxon>
        <taxon>Sordariomycetidae</taxon>
        <taxon>Magnaporthales</taxon>
        <taxon>Pyriculariaceae</taxon>
        <taxon>Pyricularia</taxon>
    </lineage>
</organism>
<evidence type="ECO:0000313" key="2">
    <source>
        <dbReference type="Proteomes" id="UP000294847"/>
    </source>
</evidence>
<dbReference type="AlphaFoldDB" id="A0A4P7MZU7"/>
<protein>
    <submittedName>
        <fullName evidence="1">Uncharacterized protein</fullName>
    </submittedName>
</protein>
<name>A0A4P7MZU7_PYROR</name>
<sequence length="191" mass="21329">MHKRPAYLSANDIGKDFHSLFIFYFLAGGGKPTREGHMAKVGRSPTILGGFGVFHIFLEDPFSSFLSCPFGSFFFSIFTLGESKAPRTPQGCQGFVCCPYFPCLSIFSRLGFSFLDEPLFLYYELIVQIIYLVRATFFLRNSELMISRSENFAVLGKSRGGWFPLSFFASDFSGLFAGTALTSQLMNPGQD</sequence>
<gene>
    <name evidence="1" type="ORF">PoMZ_00418</name>
</gene>
<evidence type="ECO:0000313" key="1">
    <source>
        <dbReference type="EMBL" id="QBZ55519.1"/>
    </source>
</evidence>
<proteinExistence type="predicted"/>
<reference evidence="1 2" key="1">
    <citation type="journal article" date="2019" name="Mol. Biol. Evol.">
        <title>Blast fungal genomes show frequent chromosomal changes, gene gains and losses, and effector gene turnover.</title>
        <authorList>
            <person name="Gomez Luciano L.B."/>
            <person name="Jason Tsai I."/>
            <person name="Chuma I."/>
            <person name="Tosa Y."/>
            <person name="Chen Y.H."/>
            <person name="Li J.Y."/>
            <person name="Li M.Y."/>
            <person name="Jade Lu M.Y."/>
            <person name="Nakayashiki H."/>
            <person name="Li W.H."/>
        </authorList>
    </citation>
    <scope>NUCLEOTIDE SEQUENCE [LARGE SCALE GENOMIC DNA]</scope>
    <source>
        <strain evidence="1">MZ5-1-6</strain>
    </source>
</reference>
<dbReference type="EMBL" id="CP034205">
    <property type="protein sequence ID" value="QBZ55519.1"/>
    <property type="molecule type" value="Genomic_DNA"/>
</dbReference>
<dbReference type="Proteomes" id="UP000294847">
    <property type="component" value="Chromosome 2"/>
</dbReference>
<accession>A0A4P7MZU7</accession>